<accession>A0ACB0YCW4</accession>
<evidence type="ECO:0000313" key="2">
    <source>
        <dbReference type="Proteomes" id="UP001497535"/>
    </source>
</evidence>
<reference evidence="1" key="1">
    <citation type="submission" date="2023-11" db="EMBL/GenBank/DDBJ databases">
        <authorList>
            <person name="Poullet M."/>
        </authorList>
    </citation>
    <scope>NUCLEOTIDE SEQUENCE</scope>
    <source>
        <strain evidence="1">E1834</strain>
    </source>
</reference>
<sequence length="313" mass="37240">MELLASLSVSSDAPEGAEHPRLAGYKNLGKFEENQRQRRSDDMQKRNQSRDDWVMRGRNIEEDENMEELNPEQVNPFAPRPRRKCHFKDMLMFSDWLVDIPETMSSEWTLMAAPIGRRCLVVGHRNKTNIFYKNALTILDCICESKRITKNSKFYVLDYSDFTVRQFFMRSKIEELNIENKNANKANQFIPLPTCPCLPEAMAEFMKTEFPYELDGLLFYFNSDFIQDYNRTFGHLTSTQIKEEKERKRQEDEKKRQKKAEEKKKQKEEKKKKWEEERNKNNSDKVLEENMDLEEDNNEIKMAENAKIDNDDI</sequence>
<gene>
    <name evidence="1" type="ORF">MENTE1834_LOCUS10561</name>
</gene>
<comment type="caution">
    <text evidence="1">The sequence shown here is derived from an EMBL/GenBank/DDBJ whole genome shotgun (WGS) entry which is preliminary data.</text>
</comment>
<dbReference type="EMBL" id="CAVMJV010000010">
    <property type="protein sequence ID" value="CAK5041575.1"/>
    <property type="molecule type" value="Genomic_DNA"/>
</dbReference>
<name>A0ACB0YCW4_MELEN</name>
<proteinExistence type="predicted"/>
<evidence type="ECO:0000313" key="1">
    <source>
        <dbReference type="EMBL" id="CAK5041575.1"/>
    </source>
</evidence>
<organism evidence="1 2">
    <name type="scientific">Meloidogyne enterolobii</name>
    <name type="common">Root-knot nematode worm</name>
    <name type="synonym">Meloidogyne mayaguensis</name>
    <dbReference type="NCBI Taxonomy" id="390850"/>
    <lineage>
        <taxon>Eukaryota</taxon>
        <taxon>Metazoa</taxon>
        <taxon>Ecdysozoa</taxon>
        <taxon>Nematoda</taxon>
        <taxon>Chromadorea</taxon>
        <taxon>Rhabditida</taxon>
        <taxon>Tylenchina</taxon>
        <taxon>Tylenchomorpha</taxon>
        <taxon>Tylenchoidea</taxon>
        <taxon>Meloidogynidae</taxon>
        <taxon>Meloidogyninae</taxon>
        <taxon>Meloidogyne</taxon>
    </lineage>
</organism>
<keyword evidence="2" id="KW-1185">Reference proteome</keyword>
<protein>
    <submittedName>
        <fullName evidence="1">Uncharacterized protein</fullName>
    </submittedName>
</protein>
<dbReference type="Proteomes" id="UP001497535">
    <property type="component" value="Unassembled WGS sequence"/>
</dbReference>